<evidence type="ECO:0000256" key="1">
    <source>
        <dbReference type="SAM" id="Phobius"/>
    </source>
</evidence>
<keyword evidence="2" id="KW-1185">Reference proteome</keyword>
<accession>A0A6J3MCQ2</accession>
<dbReference type="AlphaFoldDB" id="A0A6J3MCQ2"/>
<feature type="transmembrane region" description="Helical" evidence="1">
    <location>
        <begin position="201"/>
        <end position="218"/>
    </location>
</feature>
<keyword evidence="1" id="KW-0812">Transmembrane</keyword>
<organism evidence="3">
    <name type="scientific">Dissoconium aciculare CBS 342.82</name>
    <dbReference type="NCBI Taxonomy" id="1314786"/>
    <lineage>
        <taxon>Eukaryota</taxon>
        <taxon>Fungi</taxon>
        <taxon>Dikarya</taxon>
        <taxon>Ascomycota</taxon>
        <taxon>Pezizomycotina</taxon>
        <taxon>Dothideomycetes</taxon>
        <taxon>Dothideomycetidae</taxon>
        <taxon>Mycosphaerellales</taxon>
        <taxon>Dissoconiaceae</taxon>
        <taxon>Dissoconium</taxon>
    </lineage>
</organism>
<dbReference type="Proteomes" id="UP000504637">
    <property type="component" value="Unplaced"/>
</dbReference>
<name>A0A6J3MCQ2_9PEZI</name>
<gene>
    <name evidence="3" type="ORF">K489DRAFT_313600</name>
</gene>
<reference evidence="3" key="2">
    <citation type="submission" date="2020-04" db="EMBL/GenBank/DDBJ databases">
        <authorList>
            <consortium name="NCBI Genome Project"/>
        </authorList>
    </citation>
    <scope>NUCLEOTIDE SEQUENCE</scope>
    <source>
        <strain evidence="3">CBS 342.82</strain>
    </source>
</reference>
<proteinExistence type="predicted"/>
<evidence type="ECO:0000313" key="3">
    <source>
        <dbReference type="RefSeq" id="XP_033462836.1"/>
    </source>
</evidence>
<evidence type="ECO:0000313" key="2">
    <source>
        <dbReference type="Proteomes" id="UP000504637"/>
    </source>
</evidence>
<sequence length="335" mass="36519">MRANELSASALRPEDGKLPSEQRVLYVLEQLQALVERIENDKCSDHSTSRTQTPQQSATSALLGSVNARQTTTLISKALVLNTISSSAEQILRHPNVYITTNILNAYVNLQCLLQKPSSLPDIFNLYAHKSVPRQTRDGAVSYRAASSVAIKNPSAAVPPGTAAAALKGAIAAHDLALAIDVVETTYSTTSYRNSKIVRDAGLPLAATGVLPFALWAVCNQIGALSPALSQVSATNMAFAGFMTYLGTVGTLGYITVTTSNDQMERVTWAQGIPLWERWVREDERAAIDKIALAWGFKDASRRGEEDGEEWEYLREWVGMRSMILDKVSLMEGME</sequence>
<protein>
    <submittedName>
        <fullName evidence="3">Uncharacterized protein</fullName>
    </submittedName>
</protein>
<feature type="transmembrane region" description="Helical" evidence="1">
    <location>
        <begin position="238"/>
        <end position="257"/>
    </location>
</feature>
<reference evidence="3" key="3">
    <citation type="submission" date="2025-08" db="UniProtKB">
        <authorList>
            <consortium name="RefSeq"/>
        </authorList>
    </citation>
    <scope>IDENTIFICATION</scope>
    <source>
        <strain evidence="3">CBS 342.82</strain>
    </source>
</reference>
<dbReference type="RefSeq" id="XP_033462836.1">
    <property type="nucleotide sequence ID" value="XM_033600948.1"/>
</dbReference>
<reference evidence="3" key="1">
    <citation type="submission" date="2020-01" db="EMBL/GenBank/DDBJ databases">
        <authorList>
            <consortium name="DOE Joint Genome Institute"/>
            <person name="Haridas S."/>
            <person name="Albert R."/>
            <person name="Binder M."/>
            <person name="Bloem J."/>
            <person name="Labutti K."/>
            <person name="Salamov A."/>
            <person name="Andreopoulos B."/>
            <person name="Baker S.E."/>
            <person name="Barry K."/>
            <person name="Bills G."/>
            <person name="Bluhm B.H."/>
            <person name="Cannon C."/>
            <person name="Castanera R."/>
            <person name="Culley D.E."/>
            <person name="Daum C."/>
            <person name="Ezra D."/>
            <person name="Gonzalez J.B."/>
            <person name="Henrissat B."/>
            <person name="Kuo A."/>
            <person name="Liang C."/>
            <person name="Lipzen A."/>
            <person name="Lutzoni F."/>
            <person name="Magnuson J."/>
            <person name="Mondo S."/>
            <person name="Nolan M."/>
            <person name="Ohm R."/>
            <person name="Pangilinan J."/>
            <person name="Park H.-J."/>
            <person name="Ramirez L."/>
            <person name="Alfaro M."/>
            <person name="Sun H."/>
            <person name="Tritt A."/>
            <person name="Yoshinaga Y."/>
            <person name="Zwiers L.-H."/>
            <person name="Turgeon B.G."/>
            <person name="Goodwin S.B."/>
            <person name="Spatafora J.W."/>
            <person name="Crous P.W."/>
            <person name="Grigoriev I.V."/>
        </authorList>
    </citation>
    <scope>NUCLEOTIDE SEQUENCE</scope>
    <source>
        <strain evidence="3">CBS 342.82</strain>
    </source>
</reference>
<dbReference type="GeneID" id="54358748"/>
<dbReference type="OrthoDB" id="5360701at2759"/>
<keyword evidence="1" id="KW-0472">Membrane</keyword>
<keyword evidence="1" id="KW-1133">Transmembrane helix</keyword>